<reference evidence="7" key="1">
    <citation type="submission" date="2020-05" db="EMBL/GenBank/DDBJ databases">
        <title>Phylogenomic resolution of chytrid fungi.</title>
        <authorList>
            <person name="Stajich J.E."/>
            <person name="Amses K."/>
            <person name="Simmons R."/>
            <person name="Seto K."/>
            <person name="Myers J."/>
            <person name="Bonds A."/>
            <person name="Quandt C.A."/>
            <person name="Barry K."/>
            <person name="Liu P."/>
            <person name="Grigoriev I."/>
            <person name="Longcore J.E."/>
            <person name="James T.Y."/>
        </authorList>
    </citation>
    <scope>NUCLEOTIDE SEQUENCE</scope>
    <source>
        <strain evidence="7">JEL0379</strain>
    </source>
</reference>
<keyword evidence="6" id="KW-0732">Signal</keyword>
<dbReference type="PANTHER" id="PTHR34983">
    <property type="entry name" value="ARABINOGALACTAN ENDO-BETA-1,4-GALACTANASE A"/>
    <property type="match status" value="1"/>
</dbReference>
<dbReference type="InterPro" id="IPR011683">
    <property type="entry name" value="Glyco_hydro_53"/>
</dbReference>
<evidence type="ECO:0000313" key="7">
    <source>
        <dbReference type="EMBL" id="KAJ3174627.1"/>
    </source>
</evidence>
<name>A0AAD5TG65_9FUNG</name>
<organism evidence="7 8">
    <name type="scientific">Geranomyces variabilis</name>
    <dbReference type="NCBI Taxonomy" id="109894"/>
    <lineage>
        <taxon>Eukaryota</taxon>
        <taxon>Fungi</taxon>
        <taxon>Fungi incertae sedis</taxon>
        <taxon>Chytridiomycota</taxon>
        <taxon>Chytridiomycota incertae sedis</taxon>
        <taxon>Chytridiomycetes</taxon>
        <taxon>Spizellomycetales</taxon>
        <taxon>Powellomycetaceae</taxon>
        <taxon>Geranomyces</taxon>
    </lineage>
</organism>
<sequence>MHPVRAALLLAGPLIAIMSRQGVSATPVNVNNTTSKCGSTAATPPLFYKGHDLSSLGIMEAEGYSFTDSAKGNTVRPAEDILAAGGMNTVRLRIWVADTSTYNRTYTLNLAKRFAQKGHKIYLDFHFSDNWADGGKQPAPAGWPTALPALSETLRKYVSDTLVAFHDAGVQLDIVSLGNEIRHGILWPTGRVDPMIQDAGARVKNFTNFATLWAAARNGVRDAAGARNLGPIQVMIHIDNGWDQTMQQNWFGALIATGLVKTYDFDLMGLSFYPFYNAAATFKRLGQTLASLVAKYNKDVMVVETNWPVVCDGKYNPIPDFSEKFPISVAGQKQWVAGVMDVLLAVPGGHGRGIFYWEPTWTTNSALGSACEDNVLFAGEGGGKVAPSRDSTEMFLY</sequence>
<dbReference type="Proteomes" id="UP001212152">
    <property type="component" value="Unassembled WGS sequence"/>
</dbReference>
<comment type="similarity">
    <text evidence="2 6">Belongs to the glycosyl hydrolase 53 family.</text>
</comment>
<dbReference type="EC" id="3.2.1.89" evidence="3 6"/>
<proteinExistence type="inferred from homology"/>
<accession>A0AAD5TG65</accession>
<dbReference type="GO" id="GO:0045490">
    <property type="term" value="P:pectin catabolic process"/>
    <property type="evidence" value="ECO:0007669"/>
    <property type="project" value="TreeGrafter"/>
</dbReference>
<keyword evidence="4 6" id="KW-0378">Hydrolase</keyword>
<comment type="caution">
    <text evidence="7">The sequence shown here is derived from an EMBL/GenBank/DDBJ whole genome shotgun (WGS) entry which is preliminary data.</text>
</comment>
<dbReference type="SUPFAM" id="SSF51445">
    <property type="entry name" value="(Trans)glycosidases"/>
    <property type="match status" value="1"/>
</dbReference>
<evidence type="ECO:0000256" key="5">
    <source>
        <dbReference type="ARBA" id="ARBA00023295"/>
    </source>
</evidence>
<keyword evidence="8" id="KW-1185">Reference proteome</keyword>
<dbReference type="GO" id="GO:0015926">
    <property type="term" value="F:glucosidase activity"/>
    <property type="evidence" value="ECO:0007669"/>
    <property type="project" value="InterPro"/>
</dbReference>
<dbReference type="InterPro" id="IPR017853">
    <property type="entry name" value="GH"/>
</dbReference>
<keyword evidence="5 6" id="KW-0326">Glycosidase</keyword>
<evidence type="ECO:0000256" key="1">
    <source>
        <dbReference type="ARBA" id="ARBA00001695"/>
    </source>
</evidence>
<evidence type="ECO:0000256" key="2">
    <source>
        <dbReference type="ARBA" id="ARBA00010687"/>
    </source>
</evidence>
<dbReference type="EMBL" id="JADGJQ010000062">
    <property type="protein sequence ID" value="KAJ3174627.1"/>
    <property type="molecule type" value="Genomic_DNA"/>
</dbReference>
<dbReference type="PANTHER" id="PTHR34983:SF1">
    <property type="entry name" value="ARABINOGALACTAN ENDO-BETA-1,4-GALACTANASE A"/>
    <property type="match status" value="1"/>
</dbReference>
<dbReference type="AlphaFoldDB" id="A0AAD5TG65"/>
<evidence type="ECO:0000256" key="3">
    <source>
        <dbReference type="ARBA" id="ARBA00012556"/>
    </source>
</evidence>
<comment type="catalytic activity">
    <reaction evidence="1 6">
        <text>The enzyme specifically hydrolyzes (1-&gt;4)-beta-D-galactosidic linkages in type I arabinogalactans.</text>
        <dbReference type="EC" id="3.2.1.89"/>
    </reaction>
</comment>
<protein>
    <recommendedName>
        <fullName evidence="3 6">Arabinogalactan endo-beta-1,4-galactanase</fullName>
        <ecNumber evidence="3 6">3.2.1.89</ecNumber>
    </recommendedName>
</protein>
<evidence type="ECO:0000313" key="8">
    <source>
        <dbReference type="Proteomes" id="UP001212152"/>
    </source>
</evidence>
<dbReference type="Pfam" id="PF07745">
    <property type="entry name" value="Glyco_hydro_53"/>
    <property type="match status" value="1"/>
</dbReference>
<dbReference type="GO" id="GO:0031218">
    <property type="term" value="F:arabinogalactan endo-1,4-beta-galactosidase activity"/>
    <property type="evidence" value="ECO:0007669"/>
    <property type="project" value="UniProtKB-EC"/>
</dbReference>
<evidence type="ECO:0000256" key="6">
    <source>
        <dbReference type="RuleBase" id="RU361192"/>
    </source>
</evidence>
<dbReference type="Gene3D" id="3.20.20.80">
    <property type="entry name" value="Glycosidases"/>
    <property type="match status" value="1"/>
</dbReference>
<feature type="chain" id="PRO_5041780491" description="Arabinogalactan endo-beta-1,4-galactanase" evidence="6">
    <location>
        <begin position="26"/>
        <end position="397"/>
    </location>
</feature>
<feature type="signal peptide" evidence="6">
    <location>
        <begin position="1"/>
        <end position="25"/>
    </location>
</feature>
<gene>
    <name evidence="7" type="ORF">HDU87_006999</name>
</gene>
<evidence type="ECO:0000256" key="4">
    <source>
        <dbReference type="ARBA" id="ARBA00022801"/>
    </source>
</evidence>